<evidence type="ECO:0000313" key="3">
    <source>
        <dbReference type="Proteomes" id="UP001497516"/>
    </source>
</evidence>
<name>A0AAV2D9L9_9ROSI</name>
<dbReference type="Proteomes" id="UP001497516">
    <property type="component" value="Chromosome 2"/>
</dbReference>
<evidence type="ECO:0000313" key="2">
    <source>
        <dbReference type="EMBL" id="CAL1369253.1"/>
    </source>
</evidence>
<reference evidence="2 3" key="1">
    <citation type="submission" date="2024-04" db="EMBL/GenBank/DDBJ databases">
        <authorList>
            <person name="Fracassetti M."/>
        </authorList>
    </citation>
    <scope>NUCLEOTIDE SEQUENCE [LARGE SCALE GENOMIC DNA]</scope>
</reference>
<dbReference type="AlphaFoldDB" id="A0AAV2D9L9"/>
<accession>A0AAV2D9L9</accession>
<gene>
    <name evidence="2" type="ORF">LTRI10_LOCUS11959</name>
</gene>
<dbReference type="EMBL" id="OZ034815">
    <property type="protein sequence ID" value="CAL1369253.1"/>
    <property type="molecule type" value="Genomic_DNA"/>
</dbReference>
<protein>
    <submittedName>
        <fullName evidence="2">Uncharacterized protein</fullName>
    </submittedName>
</protein>
<evidence type="ECO:0000256" key="1">
    <source>
        <dbReference type="SAM" id="MobiDB-lite"/>
    </source>
</evidence>
<keyword evidence="3" id="KW-1185">Reference proteome</keyword>
<sequence>MAMPPTTAVPTPLITAVIEKENDSPPHPAAEVVTIPPPAIKEEEALAVKIVGNQQHLRVVMETRDVKRMEVRGSCQDQGKLVSPLAAARDEATTKVVLAKPVIALTIGTNSREGHLEHGLLVRSTPRTAAGHSSLPLNLPINGWKFRRKKAGVDEEEQATAGVFIITSSPASSLITSPVADLEVATAVEPPVNVVDEKRVGKATETRKASLTSPTADIQTIGNPGIPSKLAEIHVGTDPRKARETGWPPRLQLACSPPRKKHLASQIVQEARSWEALSVPPSNEMKEKGGSISPSLVVRASDEAIWSQVAKGEKRHRRQKFHSRLQRPKRRNQGLVH</sequence>
<proteinExistence type="predicted"/>
<feature type="region of interest" description="Disordered" evidence="1">
    <location>
        <begin position="309"/>
        <end position="337"/>
    </location>
</feature>
<organism evidence="2 3">
    <name type="scientific">Linum trigynum</name>
    <dbReference type="NCBI Taxonomy" id="586398"/>
    <lineage>
        <taxon>Eukaryota</taxon>
        <taxon>Viridiplantae</taxon>
        <taxon>Streptophyta</taxon>
        <taxon>Embryophyta</taxon>
        <taxon>Tracheophyta</taxon>
        <taxon>Spermatophyta</taxon>
        <taxon>Magnoliopsida</taxon>
        <taxon>eudicotyledons</taxon>
        <taxon>Gunneridae</taxon>
        <taxon>Pentapetalae</taxon>
        <taxon>rosids</taxon>
        <taxon>fabids</taxon>
        <taxon>Malpighiales</taxon>
        <taxon>Linaceae</taxon>
        <taxon>Linum</taxon>
    </lineage>
</organism>
<feature type="compositionally biased region" description="Basic residues" evidence="1">
    <location>
        <begin position="313"/>
        <end position="337"/>
    </location>
</feature>